<name>A0A318Z0L2_9EURO</name>
<feature type="chain" id="PRO_5016446036" description="DUF8213 domain-containing protein" evidence="1">
    <location>
        <begin position="22"/>
        <end position="153"/>
    </location>
</feature>
<protein>
    <recommendedName>
        <fullName evidence="2">DUF8213 domain-containing protein</fullName>
    </recommendedName>
</protein>
<dbReference type="Pfam" id="PF26641">
    <property type="entry name" value="DUF8213"/>
    <property type="match status" value="1"/>
</dbReference>
<evidence type="ECO:0000313" key="3">
    <source>
        <dbReference type="EMBL" id="PYH40805.1"/>
    </source>
</evidence>
<keyword evidence="1" id="KW-0732">Signal</keyword>
<evidence type="ECO:0000256" key="1">
    <source>
        <dbReference type="SAM" id="SignalP"/>
    </source>
</evidence>
<dbReference type="RefSeq" id="XP_025426787.1">
    <property type="nucleotide sequence ID" value="XM_025573798.1"/>
</dbReference>
<dbReference type="OrthoDB" id="3660917at2759"/>
<keyword evidence="4" id="KW-1185">Reference proteome</keyword>
<feature type="signal peptide" evidence="1">
    <location>
        <begin position="1"/>
        <end position="21"/>
    </location>
</feature>
<dbReference type="GeneID" id="37075026"/>
<evidence type="ECO:0000259" key="2">
    <source>
        <dbReference type="Pfam" id="PF26641"/>
    </source>
</evidence>
<dbReference type="Proteomes" id="UP000248349">
    <property type="component" value="Unassembled WGS sequence"/>
</dbReference>
<dbReference type="AlphaFoldDB" id="A0A318Z0L2"/>
<organism evidence="3 4">
    <name type="scientific">Aspergillus saccharolyticus JOP 1030-1</name>
    <dbReference type="NCBI Taxonomy" id="1450539"/>
    <lineage>
        <taxon>Eukaryota</taxon>
        <taxon>Fungi</taxon>
        <taxon>Dikarya</taxon>
        <taxon>Ascomycota</taxon>
        <taxon>Pezizomycotina</taxon>
        <taxon>Eurotiomycetes</taxon>
        <taxon>Eurotiomycetidae</taxon>
        <taxon>Eurotiales</taxon>
        <taxon>Aspergillaceae</taxon>
        <taxon>Aspergillus</taxon>
        <taxon>Aspergillus subgen. Circumdati</taxon>
    </lineage>
</organism>
<reference evidence="3 4" key="1">
    <citation type="submission" date="2016-12" db="EMBL/GenBank/DDBJ databases">
        <title>The genomes of Aspergillus section Nigri reveals drivers in fungal speciation.</title>
        <authorList>
            <consortium name="DOE Joint Genome Institute"/>
            <person name="Vesth T.C."/>
            <person name="Nybo J."/>
            <person name="Theobald S."/>
            <person name="Brandl J."/>
            <person name="Frisvad J.C."/>
            <person name="Nielsen K.F."/>
            <person name="Lyhne E.K."/>
            <person name="Kogle M.E."/>
            <person name="Kuo A."/>
            <person name="Riley R."/>
            <person name="Clum A."/>
            <person name="Nolan M."/>
            <person name="Lipzen A."/>
            <person name="Salamov A."/>
            <person name="Henrissat B."/>
            <person name="Wiebenga A."/>
            <person name="De Vries R.P."/>
            <person name="Grigoriev I.V."/>
            <person name="Mortensen U.H."/>
            <person name="Andersen M.R."/>
            <person name="Baker S.E."/>
        </authorList>
    </citation>
    <scope>NUCLEOTIDE SEQUENCE [LARGE SCALE GENOMIC DNA]</scope>
    <source>
        <strain evidence="3 4">JOP 1030-1</strain>
    </source>
</reference>
<dbReference type="InterPro" id="IPR058526">
    <property type="entry name" value="DUF8213"/>
</dbReference>
<proteinExistence type="predicted"/>
<dbReference type="EMBL" id="KZ821276">
    <property type="protein sequence ID" value="PYH40805.1"/>
    <property type="molecule type" value="Genomic_DNA"/>
</dbReference>
<feature type="domain" description="DUF8213" evidence="2">
    <location>
        <begin position="29"/>
        <end position="153"/>
    </location>
</feature>
<sequence length="153" mass="15682">MFPHQLLLLPLLLATTPLTLASPSPLHKRSVTCVKVGATATASWTNSAGETCSYTGVVGSNYGENSAGGDYSCNGRCGTGCTGVAIGNVYTQDCWSHDICSYFNNASGGASDPNCGAAFEAAEDDFLLGYLDGCSQTNPTNPVVKPTASPVCS</sequence>
<accession>A0A318Z0L2</accession>
<evidence type="ECO:0000313" key="4">
    <source>
        <dbReference type="Proteomes" id="UP000248349"/>
    </source>
</evidence>
<gene>
    <name evidence="3" type="ORF">BP01DRAFT_350535</name>
</gene>